<dbReference type="InterPro" id="IPR001387">
    <property type="entry name" value="Cro/C1-type_HTH"/>
</dbReference>
<dbReference type="SMART" id="SM00028">
    <property type="entry name" value="TPR"/>
    <property type="match status" value="2"/>
</dbReference>
<dbReference type="Gene3D" id="1.25.40.10">
    <property type="entry name" value="Tetratricopeptide repeat domain"/>
    <property type="match status" value="1"/>
</dbReference>
<dbReference type="PANTHER" id="PTHR37038:SF14">
    <property type="entry name" value="TRANSCRIPTIONAL ACTIVATOR"/>
    <property type="match status" value="1"/>
</dbReference>
<feature type="repeat" description="TPR" evidence="1">
    <location>
        <begin position="147"/>
        <end position="180"/>
    </location>
</feature>
<dbReference type="CDD" id="cd00093">
    <property type="entry name" value="HTH_XRE"/>
    <property type="match status" value="1"/>
</dbReference>
<dbReference type="InterPro" id="IPR011990">
    <property type="entry name" value="TPR-like_helical_dom_sf"/>
</dbReference>
<dbReference type="PROSITE" id="PS50005">
    <property type="entry name" value="TPR"/>
    <property type="match status" value="1"/>
</dbReference>
<dbReference type="AlphaFoldDB" id="D0BMA4"/>
<dbReference type="Proteomes" id="UP000002939">
    <property type="component" value="Unassembled WGS sequence"/>
</dbReference>
<keyword evidence="4" id="KW-1185">Reference proteome</keyword>
<dbReference type="Pfam" id="PF01381">
    <property type="entry name" value="HTH_3"/>
    <property type="match status" value="1"/>
</dbReference>
<proteinExistence type="predicted"/>
<keyword evidence="1" id="KW-0802">TPR repeat</keyword>
<organism evidence="3 4">
    <name type="scientific">Granulicatella elegans ATCC 700633</name>
    <dbReference type="NCBI Taxonomy" id="626369"/>
    <lineage>
        <taxon>Bacteria</taxon>
        <taxon>Bacillati</taxon>
        <taxon>Bacillota</taxon>
        <taxon>Bacilli</taxon>
        <taxon>Lactobacillales</taxon>
        <taxon>Carnobacteriaceae</taxon>
        <taxon>Granulicatella</taxon>
    </lineage>
</organism>
<dbReference type="eggNOG" id="COG1396">
    <property type="taxonomic scope" value="Bacteria"/>
</dbReference>
<dbReference type="OrthoDB" id="1150409at2"/>
<dbReference type="HOGENOM" id="CLU_053304_2_0_9"/>
<dbReference type="RefSeq" id="WP_006703100.1">
    <property type="nucleotide sequence ID" value="NZ_KI391971.1"/>
</dbReference>
<reference evidence="3" key="1">
    <citation type="submission" date="2009-09" db="EMBL/GenBank/DDBJ databases">
        <authorList>
            <consortium name="The Broad Institute Genome Sequencing Platform"/>
            <person name="Ward D."/>
            <person name="Feldgarden M."/>
            <person name="Earl A."/>
            <person name="Young S.K."/>
            <person name="Zeng Q."/>
            <person name="Koehrsen M."/>
            <person name="Alvarado L."/>
            <person name="Berlin A."/>
            <person name="Bochicchio J."/>
            <person name="Borenstein D."/>
            <person name="Chapman S.B."/>
            <person name="Chen Z."/>
            <person name="Engels R."/>
            <person name="Freedman E."/>
            <person name="Gellesch M."/>
            <person name="Goldberg J."/>
            <person name="Griggs A."/>
            <person name="Gujja S."/>
            <person name="Heilman E."/>
            <person name="Heiman D."/>
            <person name="Hepburn T."/>
            <person name="Howarth C."/>
            <person name="Jen D."/>
            <person name="Larson L."/>
            <person name="Lewis B."/>
            <person name="Mehta T."/>
            <person name="Park D."/>
            <person name="Pearson M."/>
            <person name="Roberts A."/>
            <person name="Saif S."/>
            <person name="Shea T."/>
            <person name="Shenoy N."/>
            <person name="Sisk P."/>
            <person name="Stolte C."/>
            <person name="Sykes S."/>
            <person name="Thomson T."/>
            <person name="Walk T."/>
            <person name="White J."/>
            <person name="Yandava C."/>
            <person name="Sibley C.D."/>
            <person name="Field T.R."/>
            <person name="Grinwis M."/>
            <person name="Eshaghurshan C.S."/>
            <person name="Surette M.G."/>
            <person name="Haas B."/>
            <person name="Nusbaum C."/>
            <person name="Birren B."/>
        </authorList>
    </citation>
    <scope>NUCLEOTIDE SEQUENCE [LARGE SCALE GENOMIC DNA]</scope>
    <source>
        <strain evidence="3">ATCC 700633</strain>
    </source>
</reference>
<dbReference type="EMBL" id="ACRF02000016">
    <property type="protein sequence ID" value="EEW92839.1"/>
    <property type="molecule type" value="Genomic_DNA"/>
</dbReference>
<evidence type="ECO:0000256" key="1">
    <source>
        <dbReference type="PROSITE-ProRule" id="PRU00339"/>
    </source>
</evidence>
<evidence type="ECO:0000313" key="3">
    <source>
        <dbReference type="EMBL" id="EEW92839.1"/>
    </source>
</evidence>
<reference evidence="3" key="2">
    <citation type="submission" date="2011-10" db="EMBL/GenBank/DDBJ databases">
        <title>The Genome Sequence of Granulicatella elegans ATCC 700633.</title>
        <authorList>
            <consortium name="The Broad Institute Genome Sequencing Platform"/>
            <consortium name="The Broad Institute Genome Sequencing Center for Infectious Disease"/>
            <person name="Earl A."/>
            <person name="Ward D."/>
            <person name="Feldgarden M."/>
            <person name="Gevers D."/>
            <person name="Sibley C.D."/>
            <person name="Field T.R."/>
            <person name="Grinwis M."/>
            <person name="Eshaghurshan C.S."/>
            <person name="Surette M.G."/>
            <person name="Young S.K."/>
            <person name="Zeng Q."/>
            <person name="Gargeya S."/>
            <person name="Fitzgerald M."/>
            <person name="Haas B."/>
            <person name="Abouelleil A."/>
            <person name="Alvarado L."/>
            <person name="Arachchi H.M."/>
            <person name="Berlin A."/>
            <person name="Brown A."/>
            <person name="Chapman S.B."/>
            <person name="Chen Z."/>
            <person name="Dunbar C."/>
            <person name="Freedman E."/>
            <person name="Gearin G."/>
            <person name="Goldberg J."/>
            <person name="Griggs A."/>
            <person name="Gujja S."/>
            <person name="Heiman D."/>
            <person name="Howarth C."/>
            <person name="Larson L."/>
            <person name="Lui A."/>
            <person name="MacDonald P.J.P."/>
            <person name="Montmayeur A."/>
            <person name="Murphy C."/>
            <person name="Neiman D."/>
            <person name="Pearson M."/>
            <person name="Priest M."/>
            <person name="Roberts A."/>
            <person name="Saif S."/>
            <person name="Shea T."/>
            <person name="Shenoy N."/>
            <person name="Sisk P."/>
            <person name="Stolte C."/>
            <person name="Sykes S."/>
            <person name="Wortman J."/>
            <person name="Nusbaum C."/>
            <person name="Birren B."/>
        </authorList>
    </citation>
    <scope>NUCLEOTIDE SEQUENCE [LARGE SCALE GENOMIC DNA]</scope>
    <source>
        <strain evidence="3">ATCC 700633</strain>
    </source>
</reference>
<dbReference type="InterPro" id="IPR019734">
    <property type="entry name" value="TPR_rpt"/>
</dbReference>
<dbReference type="GO" id="GO:0003677">
    <property type="term" value="F:DNA binding"/>
    <property type="evidence" value="ECO:0007669"/>
    <property type="project" value="InterPro"/>
</dbReference>
<accession>D0BMA4</accession>
<dbReference type="InterPro" id="IPR010982">
    <property type="entry name" value="Lambda_DNA-bd_dom_sf"/>
</dbReference>
<dbReference type="SUPFAM" id="SSF47413">
    <property type="entry name" value="lambda repressor-like DNA-binding domains"/>
    <property type="match status" value="1"/>
</dbReference>
<protein>
    <recommendedName>
        <fullName evidence="2">HTH cro/C1-type domain-containing protein</fullName>
    </recommendedName>
</protein>
<evidence type="ECO:0000313" key="4">
    <source>
        <dbReference type="Proteomes" id="UP000002939"/>
    </source>
</evidence>
<feature type="domain" description="HTH cro/C1-type" evidence="2">
    <location>
        <begin position="6"/>
        <end position="59"/>
    </location>
</feature>
<evidence type="ECO:0000259" key="2">
    <source>
        <dbReference type="PROSITE" id="PS50943"/>
    </source>
</evidence>
<dbReference type="SMART" id="SM00530">
    <property type="entry name" value="HTH_XRE"/>
    <property type="match status" value="1"/>
</dbReference>
<sequence length="282" mass="32981">MDIQVFIRRRKEKGLSQIELSHGICTQATLSRFENHGQIPSMKILSQLCARLQLDVGDLFASVNTKEVATNKLLDKIEESIVTMDYELAEKLIGTIQKDQLNDEQKIHLLYLRGFTQVLQGKKMEDDLFYFNKILAEQYENQDTYLHLAYAGLGLVYQKQEDIEKAEYFFTKAIQEIEKHQLEKMEDVWRVLMVLYHSAMFFNKNNNFKKSNELLKKGIELCSQFHITYYLSRLYYQLAMNSLESNADKEEVKLYLNDAAAFARINSNDELLTEIEKINDSL</sequence>
<dbReference type="STRING" id="626369.HMPREF0446_00827"/>
<dbReference type="PANTHER" id="PTHR37038">
    <property type="entry name" value="TRANSCRIPTIONAL REGULATOR-RELATED"/>
    <property type="match status" value="1"/>
</dbReference>
<gene>
    <name evidence="3" type="ORF">HMPREF0446_00827</name>
</gene>
<dbReference type="SUPFAM" id="SSF48452">
    <property type="entry name" value="TPR-like"/>
    <property type="match status" value="1"/>
</dbReference>
<name>D0BMA4_9LACT</name>
<comment type="caution">
    <text evidence="3">The sequence shown here is derived from an EMBL/GenBank/DDBJ whole genome shotgun (WGS) entry which is preliminary data.</text>
</comment>
<dbReference type="InterPro" id="IPR053163">
    <property type="entry name" value="HTH-type_regulator_Rgg"/>
</dbReference>
<dbReference type="PROSITE" id="PS50943">
    <property type="entry name" value="HTH_CROC1"/>
    <property type="match status" value="1"/>
</dbReference>